<keyword evidence="7" id="KW-1185">Reference proteome</keyword>
<keyword evidence="4" id="KW-0802">TPR repeat</keyword>
<organism evidence="6 7">
    <name type="scientific">Massilia pinisoli</name>
    <dbReference type="NCBI Taxonomy" id="1772194"/>
    <lineage>
        <taxon>Bacteria</taxon>
        <taxon>Pseudomonadati</taxon>
        <taxon>Pseudomonadota</taxon>
        <taxon>Betaproteobacteria</taxon>
        <taxon>Burkholderiales</taxon>
        <taxon>Oxalobacteraceae</taxon>
        <taxon>Telluria group</taxon>
        <taxon>Massilia</taxon>
    </lineage>
</organism>
<dbReference type="Pfam" id="PF07224">
    <property type="entry name" value="Chlorophyllase"/>
    <property type="match status" value="1"/>
</dbReference>
<dbReference type="InterPro" id="IPR011990">
    <property type="entry name" value="TPR-like_helical_dom_sf"/>
</dbReference>
<dbReference type="SUPFAM" id="SSF48452">
    <property type="entry name" value="TPR-like"/>
    <property type="match status" value="1"/>
</dbReference>
<dbReference type="RefSeq" id="WP_258816040.1">
    <property type="nucleotide sequence ID" value="NZ_JANUGW010000004.1"/>
</dbReference>
<dbReference type="EMBL" id="JANUGW010000004">
    <property type="protein sequence ID" value="MCS0581440.1"/>
    <property type="molecule type" value="Genomic_DNA"/>
</dbReference>
<evidence type="ECO:0000256" key="4">
    <source>
        <dbReference type="PROSITE-ProRule" id="PRU00339"/>
    </source>
</evidence>
<dbReference type="Gene3D" id="3.40.50.1820">
    <property type="entry name" value="alpha/beta hydrolase"/>
    <property type="match status" value="1"/>
</dbReference>
<sequence length="508" mass="55475">MTMFRTLPALLLAFVLAHAATAADLTPTGPYRVGFHVRQQYDRARVYQHARSPVTAQLTNSDRARPLQTLVWYPAIGTGGVMFYRDYATTVATEEEFSRTPEQVRRATDLLIDARAGGADGAQVQREMRNPVRALRDAPERPGKFPVVIYAPSNSAYAIENTDLCEYLASHGYIVIATPSLGVRSHTVAADLESAEAQAADIGFLVGYAHTLPQADASRIAVVGHSWGSLASVLAAARDDRIRALVTLDGSLRAASDYVNGGPRAARYVSPERLGIPLLYMTRLQDEGTIGTELLARIRYTDVYLATLDAANHMAFSSWSLRMAPDAAFTGGTRPQAAQAYGAMAETVERFLDARLKGDAAARRQLDEALGAQRPPAGFLSFAVRRAASAPPTLDTFLDQLGQQGFEHIGTIYDRLHAQNPDLVLDPLQTYDWGMKLLRERHAADAMRVFQLGVHLYPERFEFLYDGLGQACEAVGERAAAIAYYRKALALEPTQAHAGERLKALGVL</sequence>
<dbReference type="InterPro" id="IPR017395">
    <property type="entry name" value="Chlorophyllase-like"/>
</dbReference>
<keyword evidence="2" id="KW-0442">Lipid degradation</keyword>
<dbReference type="InterPro" id="IPR029058">
    <property type="entry name" value="AB_hydrolase_fold"/>
</dbReference>
<dbReference type="Gene3D" id="1.25.40.10">
    <property type="entry name" value="Tetratricopeptide repeat domain"/>
    <property type="match status" value="1"/>
</dbReference>
<dbReference type="PANTHER" id="PTHR10272">
    <property type="entry name" value="PLATELET-ACTIVATING FACTOR ACETYLHYDROLASE"/>
    <property type="match status" value="1"/>
</dbReference>
<dbReference type="InterPro" id="IPR019734">
    <property type="entry name" value="TPR_rpt"/>
</dbReference>
<dbReference type="PANTHER" id="PTHR10272:SF0">
    <property type="entry name" value="PLATELET-ACTIVATING FACTOR ACETYLHYDROLASE"/>
    <property type="match status" value="1"/>
</dbReference>
<keyword evidence="3" id="KW-0443">Lipid metabolism</keyword>
<comment type="caution">
    <text evidence="6">The sequence shown here is derived from an EMBL/GenBank/DDBJ whole genome shotgun (WGS) entry which is preliminary data.</text>
</comment>
<dbReference type="PROSITE" id="PS50005">
    <property type="entry name" value="TPR"/>
    <property type="match status" value="1"/>
</dbReference>
<dbReference type="Proteomes" id="UP001204151">
    <property type="component" value="Unassembled WGS sequence"/>
</dbReference>
<evidence type="ECO:0000313" key="7">
    <source>
        <dbReference type="Proteomes" id="UP001204151"/>
    </source>
</evidence>
<accession>A0ABT1ZNG4</accession>
<dbReference type="SUPFAM" id="SSF53474">
    <property type="entry name" value="alpha/beta-Hydrolases"/>
    <property type="match status" value="1"/>
</dbReference>
<reference evidence="6 7" key="1">
    <citation type="submission" date="2022-08" db="EMBL/GenBank/DDBJ databases">
        <title>Reclassification of Massilia species as members of the genera Telluria, Duganella, Pseudoduganella, Mokoshia gen. nov. and Zemynaea gen. nov. using orthogonal and non-orthogonal genome-based approaches.</title>
        <authorList>
            <person name="Bowman J.P."/>
        </authorList>
    </citation>
    <scope>NUCLEOTIDE SEQUENCE [LARGE SCALE GENOMIC DNA]</scope>
    <source>
        <strain evidence="6 7">JCM 31316</strain>
    </source>
</reference>
<evidence type="ECO:0000256" key="1">
    <source>
        <dbReference type="ARBA" id="ARBA00022801"/>
    </source>
</evidence>
<protein>
    <recommendedName>
        <fullName evidence="8">Dienelactone hydrolase</fullName>
    </recommendedName>
</protein>
<proteinExistence type="predicted"/>
<feature type="signal peptide" evidence="5">
    <location>
        <begin position="1"/>
        <end position="22"/>
    </location>
</feature>
<keyword evidence="1" id="KW-0378">Hydrolase</keyword>
<evidence type="ECO:0008006" key="8">
    <source>
        <dbReference type="Google" id="ProtNLM"/>
    </source>
</evidence>
<evidence type="ECO:0000256" key="2">
    <source>
        <dbReference type="ARBA" id="ARBA00022963"/>
    </source>
</evidence>
<feature type="repeat" description="TPR" evidence="4">
    <location>
        <begin position="462"/>
        <end position="495"/>
    </location>
</feature>
<keyword evidence="5" id="KW-0732">Signal</keyword>
<feature type="chain" id="PRO_5045091902" description="Dienelactone hydrolase" evidence="5">
    <location>
        <begin position="23"/>
        <end position="508"/>
    </location>
</feature>
<name>A0ABT1ZNG4_9BURK</name>
<evidence type="ECO:0000256" key="3">
    <source>
        <dbReference type="ARBA" id="ARBA00023098"/>
    </source>
</evidence>
<evidence type="ECO:0000256" key="5">
    <source>
        <dbReference type="SAM" id="SignalP"/>
    </source>
</evidence>
<gene>
    <name evidence="6" type="ORF">NX784_07545</name>
</gene>
<evidence type="ECO:0000313" key="6">
    <source>
        <dbReference type="EMBL" id="MCS0581440.1"/>
    </source>
</evidence>